<dbReference type="Gene3D" id="3.30.160.390">
    <property type="entry name" value="Integrase, DNA-binding domain"/>
    <property type="match status" value="1"/>
</dbReference>
<dbReference type="EMBL" id="JAAEDI010000019">
    <property type="protein sequence ID" value="MBR0651617.1"/>
    <property type="molecule type" value="Genomic_DNA"/>
</dbReference>
<dbReference type="InterPro" id="IPR013762">
    <property type="entry name" value="Integrase-like_cat_sf"/>
</dbReference>
<comment type="caution">
    <text evidence="8">The sequence shown here is derived from an EMBL/GenBank/DDBJ whole genome shotgun (WGS) entry which is preliminary data.</text>
</comment>
<evidence type="ECO:0000259" key="6">
    <source>
        <dbReference type="PROSITE" id="PS51898"/>
    </source>
</evidence>
<dbReference type="InterPro" id="IPR011010">
    <property type="entry name" value="DNA_brk_join_enz"/>
</dbReference>
<dbReference type="PANTHER" id="PTHR30629:SF2">
    <property type="entry name" value="PROPHAGE INTEGRASE INTS-RELATED"/>
    <property type="match status" value="1"/>
</dbReference>
<evidence type="ECO:0000256" key="5">
    <source>
        <dbReference type="PROSITE-ProRule" id="PRU01248"/>
    </source>
</evidence>
<dbReference type="InterPro" id="IPR053876">
    <property type="entry name" value="Phage_int_M"/>
</dbReference>
<dbReference type="Gene3D" id="1.10.443.10">
    <property type="entry name" value="Intergrase catalytic core"/>
    <property type="match status" value="1"/>
</dbReference>
<sequence length="404" mass="43121">MKLNRLNAIQVKNAGPGRHPDGGGLALLVGTSGSRSWVFRYRRPGGAGETSIGFGSADVVGLKDAREKAGEARAALARGDDPQAMRTREAPKATPTFKEVARDYLTAMTPSWRNAKHAAQWGTTLETYAYPTIGDRPVDAITAEDMLTILSPIWSTKPETATRVRGRVEAVLDAASARGLRSGDNPARWKGAMARLLPPRSRVATVKHHAAAAAADVPTIVKVMTATRGSAPLALRFTILTAARTGETIGAKWGEMDLKAKVWTVPGERMKAGRPHRVPLSAPALAVLAAAAEMRLSDDPAAPVFPSRGGAGHLSNMALAMMLRKKGFAGLTVHGFRSTFRDWCAERGEDWTAAEMSLAHTVGDGVVRAYLRSDLLDQRRALMTRWGAFSTGTKVKKGAAADGE</sequence>
<evidence type="ECO:0000313" key="8">
    <source>
        <dbReference type="EMBL" id="MBR0651617.1"/>
    </source>
</evidence>
<organism evidence="8 9">
    <name type="scientific">Neoroseomonas terrae</name>
    <dbReference type="NCBI Taxonomy" id="424799"/>
    <lineage>
        <taxon>Bacteria</taxon>
        <taxon>Pseudomonadati</taxon>
        <taxon>Pseudomonadota</taxon>
        <taxon>Alphaproteobacteria</taxon>
        <taxon>Acetobacterales</taxon>
        <taxon>Acetobacteraceae</taxon>
        <taxon>Neoroseomonas</taxon>
    </lineage>
</organism>
<dbReference type="InterPro" id="IPR002104">
    <property type="entry name" value="Integrase_catalytic"/>
</dbReference>
<evidence type="ECO:0000256" key="3">
    <source>
        <dbReference type="ARBA" id="ARBA00023125"/>
    </source>
</evidence>
<proteinExistence type="inferred from homology"/>
<dbReference type="InterPro" id="IPR050808">
    <property type="entry name" value="Phage_Integrase"/>
</dbReference>
<feature type="domain" description="Core-binding (CB)" evidence="7">
    <location>
        <begin position="95"/>
        <end position="176"/>
    </location>
</feature>
<feature type="domain" description="Tyr recombinase" evidence="6">
    <location>
        <begin position="196"/>
        <end position="383"/>
    </location>
</feature>
<dbReference type="PROSITE" id="PS51900">
    <property type="entry name" value="CB"/>
    <property type="match status" value="1"/>
</dbReference>
<dbReference type="Pfam" id="PF00589">
    <property type="entry name" value="Phage_integrase"/>
    <property type="match status" value="1"/>
</dbReference>
<dbReference type="InterPro" id="IPR010998">
    <property type="entry name" value="Integrase_recombinase_N"/>
</dbReference>
<dbReference type="PROSITE" id="PS51898">
    <property type="entry name" value="TYR_RECOMBINASE"/>
    <property type="match status" value="1"/>
</dbReference>
<evidence type="ECO:0000313" key="9">
    <source>
        <dbReference type="Proteomes" id="UP000698752"/>
    </source>
</evidence>
<comment type="similarity">
    <text evidence="1">Belongs to the 'phage' integrase family.</text>
</comment>
<dbReference type="InterPro" id="IPR044068">
    <property type="entry name" value="CB"/>
</dbReference>
<dbReference type="Pfam" id="PF13356">
    <property type="entry name" value="Arm-DNA-bind_3"/>
    <property type="match status" value="1"/>
</dbReference>
<evidence type="ECO:0000256" key="1">
    <source>
        <dbReference type="ARBA" id="ARBA00008857"/>
    </source>
</evidence>
<dbReference type="CDD" id="cd00801">
    <property type="entry name" value="INT_P4_C"/>
    <property type="match status" value="1"/>
</dbReference>
<evidence type="ECO:0000256" key="2">
    <source>
        <dbReference type="ARBA" id="ARBA00022908"/>
    </source>
</evidence>
<accession>A0ABS5EKQ6</accession>
<dbReference type="GO" id="GO:0003677">
    <property type="term" value="F:DNA binding"/>
    <property type="evidence" value="ECO:0007669"/>
    <property type="project" value="UniProtKB-KW"/>
</dbReference>
<evidence type="ECO:0000256" key="4">
    <source>
        <dbReference type="ARBA" id="ARBA00023172"/>
    </source>
</evidence>
<keyword evidence="4" id="KW-0233">DNA recombination</keyword>
<dbReference type="RefSeq" id="WP_211870279.1">
    <property type="nucleotide sequence ID" value="NZ_JAAEDI010000019.1"/>
</dbReference>
<gene>
    <name evidence="8" type="ORF">GXW78_18245</name>
</gene>
<reference evidence="9" key="1">
    <citation type="journal article" date="2021" name="Syst. Appl. Microbiol.">
        <title>Roseomonas hellenica sp. nov., isolated from roots of wild-growing Alkanna tinctoria.</title>
        <authorList>
            <person name="Rat A."/>
            <person name="Naranjo H.D."/>
            <person name="Lebbe L."/>
            <person name="Cnockaert M."/>
            <person name="Krigas N."/>
            <person name="Grigoriadou K."/>
            <person name="Maloupa E."/>
            <person name="Willems A."/>
        </authorList>
    </citation>
    <scope>NUCLEOTIDE SEQUENCE [LARGE SCALE GENOMIC DNA]</scope>
    <source>
        <strain evidence="9">LMG 31159</strain>
    </source>
</reference>
<keyword evidence="9" id="KW-1185">Reference proteome</keyword>
<keyword evidence="2" id="KW-0229">DNA integration</keyword>
<dbReference type="Gene3D" id="1.10.150.130">
    <property type="match status" value="1"/>
</dbReference>
<evidence type="ECO:0000259" key="7">
    <source>
        <dbReference type="PROSITE" id="PS51900"/>
    </source>
</evidence>
<dbReference type="PANTHER" id="PTHR30629">
    <property type="entry name" value="PROPHAGE INTEGRASE"/>
    <property type="match status" value="1"/>
</dbReference>
<dbReference type="InterPro" id="IPR038488">
    <property type="entry name" value="Integrase_DNA-bd_sf"/>
</dbReference>
<dbReference type="SUPFAM" id="SSF56349">
    <property type="entry name" value="DNA breaking-rejoining enzymes"/>
    <property type="match status" value="1"/>
</dbReference>
<dbReference type="InterPro" id="IPR025166">
    <property type="entry name" value="Integrase_DNA_bind_dom"/>
</dbReference>
<protein>
    <submittedName>
        <fullName evidence="8">Integrase arm-type DNA-binding domain-containing protein</fullName>
    </submittedName>
</protein>
<dbReference type="Proteomes" id="UP000698752">
    <property type="component" value="Unassembled WGS sequence"/>
</dbReference>
<keyword evidence="3 5" id="KW-0238">DNA-binding</keyword>
<name>A0ABS5EKQ6_9PROT</name>
<dbReference type="Pfam" id="PF22022">
    <property type="entry name" value="Phage_int_M"/>
    <property type="match status" value="1"/>
</dbReference>